<feature type="domain" description="Nmd3 N-terminal" evidence="9">
    <location>
        <begin position="16"/>
        <end position="244"/>
    </location>
</feature>
<comment type="subcellular location">
    <subcellularLocation>
        <location evidence="7">Cytoplasm</location>
    </subcellularLocation>
    <subcellularLocation>
        <location evidence="7">Nucleus</location>
    </subcellularLocation>
</comment>
<dbReference type="InterPro" id="IPR039768">
    <property type="entry name" value="Nmd3"/>
</dbReference>
<dbReference type="Pfam" id="PF21192">
    <property type="entry name" value="OB_NMD3"/>
    <property type="match status" value="1"/>
</dbReference>
<reference evidence="12" key="1">
    <citation type="submission" date="2016-04" db="EMBL/GenBank/DDBJ databases">
        <authorList>
            <person name="Nguyen H.D."/>
            <person name="Samba Siva P."/>
            <person name="Cullis J."/>
            <person name="Levesque C.A."/>
            <person name="Hambleton S."/>
        </authorList>
    </citation>
    <scope>NUCLEOTIDE SEQUENCE</scope>
    <source>
        <strain evidence="12">DAOMC 236422</strain>
    </source>
</reference>
<sequence length="571" mass="64144">MEYIPPSNPTQAHILCADCGTPIQPNSANLCLSCLRNTVDITEDIPKQATVNFCRNCDRFLNPPITWVPARLESRELLAICLKKLKGLSKVRLINASFVWTEPHSKRLRVKLTVQKEVLTATILQQTFEIEYVVHYGQCPDCTRLAAKNTWRALVQVRQKVPHKRTFLYLEQLILKHNAHRDTISITERRDGLDFFFSTRNHAIKMTEFLATVAPVRTTASSQIISMDVHTSTTNYKFTYSTEIAPICKDDLVCLPIKQAKALGNIGQLVICQRVTNSLRLLDPITLQFADLPAEKYFREPFPSLCAIPELIEFLVLDIEPNGKRSANGKFEEADAQVSPMNAGSFGEADAVYHARTHLGSLLSPGDSVMGYHLRVANFNSPEYDALPASRIPDVILVKKSYPDSKKRRKNRNWKLKSIAKEVEDNAEETGGGKAKGALGRRGGLDAARVQKDYELFLRELEEDEELRAGVNLYRDPRVEEDRRKRREARARRMAERAASGQGPTPTGQADRMETEGDNDNGAPEGDDVEVEIDDGFTTDGESEFGDGEDVPRVPIEELIDEMDVMDIGEE</sequence>
<dbReference type="GO" id="GO:0005737">
    <property type="term" value="C:cytoplasm"/>
    <property type="evidence" value="ECO:0007669"/>
    <property type="project" value="UniProtKB-SubCell"/>
</dbReference>
<feature type="region of interest" description="Disordered" evidence="8">
    <location>
        <begin position="423"/>
        <end position="444"/>
    </location>
</feature>
<dbReference type="EMBL" id="LWDG02000099">
    <property type="protein sequence ID" value="KAE8269329.1"/>
    <property type="molecule type" value="Genomic_DNA"/>
</dbReference>
<evidence type="ECO:0000313" key="12">
    <source>
        <dbReference type="EMBL" id="KAE8269329.1"/>
    </source>
</evidence>
<keyword evidence="13" id="KW-1185">Reference proteome</keyword>
<keyword evidence="4 7" id="KW-0963">Cytoplasm</keyword>
<dbReference type="InterPro" id="IPR007064">
    <property type="entry name" value="Nmd3_N"/>
</dbReference>
<dbReference type="Pfam" id="PF04981">
    <property type="entry name" value="NMD3"/>
    <property type="match status" value="1"/>
</dbReference>
<evidence type="ECO:0000256" key="6">
    <source>
        <dbReference type="ARBA" id="ARBA00023242"/>
    </source>
</evidence>
<organism evidence="12 13">
    <name type="scientific">Tilletia walkeri</name>
    <dbReference type="NCBI Taxonomy" id="117179"/>
    <lineage>
        <taxon>Eukaryota</taxon>
        <taxon>Fungi</taxon>
        <taxon>Dikarya</taxon>
        <taxon>Basidiomycota</taxon>
        <taxon>Ustilaginomycotina</taxon>
        <taxon>Exobasidiomycetes</taxon>
        <taxon>Tilletiales</taxon>
        <taxon>Tilletiaceae</taxon>
        <taxon>Tilletia</taxon>
    </lineage>
</organism>
<dbReference type="PANTHER" id="PTHR12746">
    <property type="entry name" value="NONSENSE-MEDIATED MRNA DECAY PROTEIN 3"/>
    <property type="match status" value="1"/>
</dbReference>
<dbReference type="AlphaFoldDB" id="A0A8X7N9W6"/>
<proteinExistence type="inferred from homology"/>
<dbReference type="GO" id="GO:0000055">
    <property type="term" value="P:ribosomal large subunit export from nucleus"/>
    <property type="evidence" value="ECO:0007669"/>
    <property type="project" value="TreeGrafter"/>
</dbReference>
<dbReference type="InterPro" id="IPR048899">
    <property type="entry name" value="NMD_SH3"/>
</dbReference>
<dbReference type="GO" id="GO:0005634">
    <property type="term" value="C:nucleus"/>
    <property type="evidence" value="ECO:0007669"/>
    <property type="project" value="UniProtKB-SubCell"/>
</dbReference>
<keyword evidence="5 7" id="KW-0653">Protein transport</keyword>
<gene>
    <name evidence="12" type="ORF">A4X09_0g3015</name>
</gene>
<feature type="region of interest" description="Disordered" evidence="8">
    <location>
        <begin position="480"/>
        <end position="558"/>
    </location>
</feature>
<evidence type="ECO:0000259" key="11">
    <source>
        <dbReference type="Pfam" id="PF21193"/>
    </source>
</evidence>
<keyword evidence="3 7" id="KW-0813">Transport</keyword>
<dbReference type="PANTHER" id="PTHR12746:SF2">
    <property type="entry name" value="60S RIBOSOMAL EXPORT PROTEIN NMD3"/>
    <property type="match status" value="1"/>
</dbReference>
<keyword evidence="6 7" id="KW-0539">Nucleus</keyword>
<evidence type="ECO:0000256" key="2">
    <source>
        <dbReference type="ARBA" id="ARBA00017035"/>
    </source>
</evidence>
<evidence type="ECO:0000256" key="1">
    <source>
        <dbReference type="ARBA" id="ARBA00009794"/>
    </source>
</evidence>
<comment type="caution">
    <text evidence="12">The sequence shown here is derived from an EMBL/GenBank/DDBJ whole genome shotgun (WGS) entry which is preliminary data.</text>
</comment>
<evidence type="ECO:0000313" key="13">
    <source>
        <dbReference type="Proteomes" id="UP000078113"/>
    </source>
</evidence>
<feature type="compositionally biased region" description="Acidic residues" evidence="8">
    <location>
        <begin position="525"/>
        <end position="549"/>
    </location>
</feature>
<feature type="domain" description="60S ribosomal export protein NMD3 OB-fold" evidence="10">
    <location>
        <begin position="311"/>
        <end position="400"/>
    </location>
</feature>
<dbReference type="GO" id="GO:0015031">
    <property type="term" value="P:protein transport"/>
    <property type="evidence" value="ECO:0007669"/>
    <property type="project" value="UniProtKB-KW"/>
</dbReference>
<name>A0A8X7N9W6_9BASI</name>
<dbReference type="Proteomes" id="UP000078113">
    <property type="component" value="Unassembled WGS sequence"/>
</dbReference>
<evidence type="ECO:0000256" key="8">
    <source>
        <dbReference type="SAM" id="MobiDB-lite"/>
    </source>
</evidence>
<accession>A0A8X7N9W6</accession>
<reference evidence="12" key="2">
    <citation type="journal article" date="2019" name="IMA Fungus">
        <title>Genome sequencing and comparison of five Tilletia species to identify candidate genes for the detection of regulated species infecting wheat.</title>
        <authorList>
            <person name="Nguyen H.D.T."/>
            <person name="Sultana T."/>
            <person name="Kesanakurti P."/>
            <person name="Hambleton S."/>
        </authorList>
    </citation>
    <scope>NUCLEOTIDE SEQUENCE</scope>
    <source>
        <strain evidence="12">DAOMC 236422</strain>
    </source>
</reference>
<evidence type="ECO:0000256" key="3">
    <source>
        <dbReference type="ARBA" id="ARBA00022448"/>
    </source>
</evidence>
<evidence type="ECO:0000256" key="7">
    <source>
        <dbReference type="RuleBase" id="RU364108"/>
    </source>
</evidence>
<evidence type="ECO:0000259" key="10">
    <source>
        <dbReference type="Pfam" id="PF21192"/>
    </source>
</evidence>
<feature type="domain" description="60S ribosomal export protein NMD3 SH3" evidence="11">
    <location>
        <begin position="247"/>
        <end position="294"/>
    </location>
</feature>
<protein>
    <recommendedName>
        <fullName evidence="2 7">60S ribosomal export protein NMD3</fullName>
    </recommendedName>
</protein>
<evidence type="ECO:0000256" key="5">
    <source>
        <dbReference type="ARBA" id="ARBA00022927"/>
    </source>
</evidence>
<comment type="function">
    <text evidence="7">Acts as an adapter for the XPO1/CRM1-mediated export of the 60S ribosomal subunit.</text>
</comment>
<dbReference type="GO" id="GO:0043023">
    <property type="term" value="F:ribosomal large subunit binding"/>
    <property type="evidence" value="ECO:0007669"/>
    <property type="project" value="InterPro"/>
</dbReference>
<dbReference type="Pfam" id="PF21193">
    <property type="entry name" value="NMD_SH3"/>
    <property type="match status" value="1"/>
</dbReference>
<evidence type="ECO:0000259" key="9">
    <source>
        <dbReference type="Pfam" id="PF04981"/>
    </source>
</evidence>
<comment type="similarity">
    <text evidence="1 7">Belongs to the NMD3 family.</text>
</comment>
<evidence type="ECO:0000256" key="4">
    <source>
        <dbReference type="ARBA" id="ARBA00022490"/>
    </source>
</evidence>
<dbReference type="InterPro" id="IPR048898">
    <property type="entry name" value="OB_NMD3"/>
</dbReference>